<dbReference type="GO" id="GO:0042402">
    <property type="term" value="P:biogenic amine catabolic process"/>
    <property type="evidence" value="ECO:0007669"/>
    <property type="project" value="UniProtKB-ARBA"/>
</dbReference>
<keyword evidence="10" id="KW-1185">Reference proteome</keyword>
<dbReference type="PANTHER" id="PTHR43785">
    <property type="entry name" value="GAMMA-GLUTAMYLPUTRESCINE SYNTHETASE"/>
    <property type="match status" value="1"/>
</dbReference>
<keyword evidence="4" id="KW-0067">ATP-binding</keyword>
<evidence type="ECO:0000256" key="3">
    <source>
        <dbReference type="ARBA" id="ARBA00022741"/>
    </source>
</evidence>
<name>A0A1I2KTA6_9BACL</name>
<dbReference type="RefSeq" id="WP_092035688.1">
    <property type="nucleotide sequence ID" value="NZ_FOOK01000003.1"/>
</dbReference>
<evidence type="ECO:0000256" key="4">
    <source>
        <dbReference type="ARBA" id="ARBA00022840"/>
    </source>
</evidence>
<keyword evidence="3" id="KW-0547">Nucleotide-binding</keyword>
<dbReference type="InterPro" id="IPR008146">
    <property type="entry name" value="Gln_synth_cat_dom"/>
</dbReference>
<proteinExistence type="inferred from homology"/>
<accession>A0A1I2KTA6</accession>
<dbReference type="OrthoDB" id="9807095at2"/>
<comment type="similarity">
    <text evidence="1 5 6">Belongs to the glutamine synthetase family.</text>
</comment>
<dbReference type="Gene3D" id="3.30.590.10">
    <property type="entry name" value="Glutamine synthetase/guanido kinase, catalytic domain"/>
    <property type="match status" value="1"/>
</dbReference>
<evidence type="ECO:0000256" key="5">
    <source>
        <dbReference type="PROSITE-ProRule" id="PRU01330"/>
    </source>
</evidence>
<dbReference type="Pfam" id="PF00120">
    <property type="entry name" value="Gln-synt_C"/>
    <property type="match status" value="1"/>
</dbReference>
<keyword evidence="2" id="KW-0436">Ligase</keyword>
<feature type="domain" description="GS catalytic" evidence="8">
    <location>
        <begin position="121"/>
        <end position="456"/>
    </location>
</feature>
<evidence type="ECO:0000256" key="2">
    <source>
        <dbReference type="ARBA" id="ARBA00022598"/>
    </source>
</evidence>
<reference evidence="9 10" key="1">
    <citation type="submission" date="2016-10" db="EMBL/GenBank/DDBJ databases">
        <authorList>
            <person name="de Groot N.N."/>
        </authorList>
    </citation>
    <scope>NUCLEOTIDE SEQUENCE [LARGE SCALE GENOMIC DNA]</scope>
    <source>
        <strain evidence="9 10">DSM 44945</strain>
    </source>
</reference>
<dbReference type="SMART" id="SM01230">
    <property type="entry name" value="Gln-synt_C"/>
    <property type="match status" value="1"/>
</dbReference>
<dbReference type="InterPro" id="IPR008147">
    <property type="entry name" value="Gln_synt_N"/>
</dbReference>
<dbReference type="Gene3D" id="3.10.20.70">
    <property type="entry name" value="Glutamine synthetase, N-terminal domain"/>
    <property type="match status" value="1"/>
</dbReference>
<dbReference type="SUPFAM" id="SSF54368">
    <property type="entry name" value="Glutamine synthetase, N-terminal domain"/>
    <property type="match status" value="1"/>
</dbReference>
<evidence type="ECO:0000313" key="9">
    <source>
        <dbReference type="EMBL" id="SFF70312.1"/>
    </source>
</evidence>
<dbReference type="GO" id="GO:0006576">
    <property type="term" value="P:biogenic amine metabolic process"/>
    <property type="evidence" value="ECO:0007669"/>
    <property type="project" value="UniProtKB-ARBA"/>
</dbReference>
<dbReference type="STRING" id="201973.SAMN04488025_10335"/>
<dbReference type="AlphaFoldDB" id="A0A1I2KTA6"/>
<dbReference type="FunFam" id="3.30.590.10:FF:000005">
    <property type="entry name" value="Probable glutamine synthetase"/>
    <property type="match status" value="1"/>
</dbReference>
<evidence type="ECO:0000259" key="8">
    <source>
        <dbReference type="PROSITE" id="PS51987"/>
    </source>
</evidence>
<dbReference type="Proteomes" id="UP000198661">
    <property type="component" value="Unassembled WGS sequence"/>
</dbReference>
<dbReference type="SUPFAM" id="SSF55931">
    <property type="entry name" value="Glutamine synthetase/guanido kinase"/>
    <property type="match status" value="1"/>
</dbReference>
<organism evidence="9 10">
    <name type="scientific">Planifilum fulgidum</name>
    <dbReference type="NCBI Taxonomy" id="201973"/>
    <lineage>
        <taxon>Bacteria</taxon>
        <taxon>Bacillati</taxon>
        <taxon>Bacillota</taxon>
        <taxon>Bacilli</taxon>
        <taxon>Bacillales</taxon>
        <taxon>Thermoactinomycetaceae</taxon>
        <taxon>Planifilum</taxon>
    </lineage>
</organism>
<protein>
    <submittedName>
        <fullName evidence="9">Glutamine synthetase</fullName>
    </submittedName>
</protein>
<dbReference type="PROSITE" id="PS51986">
    <property type="entry name" value="GS_BETA_GRASP"/>
    <property type="match status" value="1"/>
</dbReference>
<dbReference type="GO" id="GO:0005524">
    <property type="term" value="F:ATP binding"/>
    <property type="evidence" value="ECO:0007669"/>
    <property type="project" value="UniProtKB-KW"/>
</dbReference>
<evidence type="ECO:0000313" key="10">
    <source>
        <dbReference type="Proteomes" id="UP000198661"/>
    </source>
</evidence>
<gene>
    <name evidence="9" type="ORF">SAMN04488025_10335</name>
</gene>
<dbReference type="PANTHER" id="PTHR43785:SF12">
    <property type="entry name" value="TYPE-1 GLUTAMINE SYNTHETASE 2"/>
    <property type="match status" value="1"/>
</dbReference>
<evidence type="ECO:0000256" key="6">
    <source>
        <dbReference type="RuleBase" id="RU000384"/>
    </source>
</evidence>
<evidence type="ECO:0000256" key="1">
    <source>
        <dbReference type="ARBA" id="ARBA00009897"/>
    </source>
</evidence>
<dbReference type="InterPro" id="IPR014746">
    <property type="entry name" value="Gln_synth/guanido_kin_cat_dom"/>
</dbReference>
<feature type="domain" description="GS beta-grasp" evidence="7">
    <location>
        <begin position="19"/>
        <end position="114"/>
    </location>
</feature>
<sequence>MAEAGKVTLDRLKELIKAGEVDTVAVGFCDMQGRLMGKRYTGEHFLRIADEGSHFCDYLLGTDMEMTTPQGFSVVGWEKGYGDWTAKPDWNTLRVIPWLEKTACVLADVVDEEGKPVMVAPRSVLKRQVGRAAALGFEVMMASELEFYLVRDSYEEAFRKGYAGLELGGHYNEDYHLLQGMRNEGLYRRFREQFSRADIPIECTKGEAGIAQHEINVRYADALESADRHVLLKHGMKEMAIQSGVSVTFMAKPDHSWTGSSCHIHLSLRDRKTGRNAFYDPAAEGGMSKTMRSFLAGVMRHMRETAILFAPNVNSYKRYIAESWAPTHIVWGWDNRTCGLRIVGSGESLRIENRFPGADANPYLAYAAMIASGLEGLVNGYELEEPCEGNGYARQGSETLPASLAEAIEAFAGSTFVRRAFGETVSDHYLNAARVEQRFYDQVVTDWEKRRYFERI</sequence>
<dbReference type="EMBL" id="FOOK01000003">
    <property type="protein sequence ID" value="SFF70312.1"/>
    <property type="molecule type" value="Genomic_DNA"/>
</dbReference>
<dbReference type="InterPro" id="IPR036651">
    <property type="entry name" value="Gln_synt_N_sf"/>
</dbReference>
<evidence type="ECO:0000259" key="7">
    <source>
        <dbReference type="PROSITE" id="PS51986"/>
    </source>
</evidence>
<dbReference type="GO" id="GO:0006542">
    <property type="term" value="P:glutamine biosynthetic process"/>
    <property type="evidence" value="ECO:0007669"/>
    <property type="project" value="InterPro"/>
</dbReference>
<dbReference type="GO" id="GO:0004356">
    <property type="term" value="F:glutamine synthetase activity"/>
    <property type="evidence" value="ECO:0007669"/>
    <property type="project" value="InterPro"/>
</dbReference>
<dbReference type="PROSITE" id="PS51987">
    <property type="entry name" value="GS_CATALYTIC"/>
    <property type="match status" value="1"/>
</dbReference>